<reference evidence="10" key="1">
    <citation type="submission" date="2022-11" db="EMBL/GenBank/DDBJ databases">
        <authorList>
            <person name="Petersen C."/>
        </authorList>
    </citation>
    <scope>NUCLEOTIDE SEQUENCE</scope>
    <source>
        <strain evidence="10">IBT 22155</strain>
    </source>
</reference>
<dbReference type="InterPro" id="IPR002156">
    <property type="entry name" value="RNaseH_domain"/>
</dbReference>
<dbReference type="PROSITE" id="PS50879">
    <property type="entry name" value="RNASE_H_1"/>
    <property type="match status" value="1"/>
</dbReference>
<dbReference type="Gene3D" id="3.30.420.10">
    <property type="entry name" value="Ribonuclease H-like superfamily/Ribonuclease H"/>
    <property type="match status" value="1"/>
</dbReference>
<feature type="region of interest" description="Disordered" evidence="8">
    <location>
        <begin position="1"/>
        <end position="45"/>
    </location>
</feature>
<sequence length="303" mass="33853">MPSKSPGSIPGNAVQANQRKAKPSGTHEVAQAPHPTAHTPQHHGLMDPRTLHQIFHGCVHRGTEHSLLPGAKEIIDPETFAYDKMAEYIVMADRLFIPGLVYPLLTTEEIQVNVGSWVCLACPHSKTKCLRCNQYEGHEDTLIIGVHGECVTEGNTTRSAIGLWYGDGNCANSCELISREDKHTKQNAELNACLRALRHAIALVDENMKLMREGKFPRPLSTLVIKMDSEYVVLGLTKWLLKWKRNGWKTCKGAPVANAELFKALEDAINVLDKDIQIKFWLVSKEENQEARYSTKLALRSAR</sequence>
<accession>A0A9W9GHP4</accession>
<dbReference type="GO" id="GO:0043137">
    <property type="term" value="P:DNA replication, removal of RNA primer"/>
    <property type="evidence" value="ECO:0007669"/>
    <property type="project" value="TreeGrafter"/>
</dbReference>
<keyword evidence="5" id="KW-0479">Metal-binding</keyword>
<comment type="caution">
    <text evidence="10">The sequence shown here is derived from an EMBL/GenBank/DDBJ whole genome shotgun (WGS) entry which is preliminary data.</text>
</comment>
<dbReference type="PANTHER" id="PTHR10642">
    <property type="entry name" value="RIBONUCLEASE H1"/>
    <property type="match status" value="1"/>
</dbReference>
<dbReference type="Proteomes" id="UP001149079">
    <property type="component" value="Unassembled WGS sequence"/>
</dbReference>
<dbReference type="RefSeq" id="XP_056516934.1">
    <property type="nucleotide sequence ID" value="XM_056670561.1"/>
</dbReference>
<proteinExistence type="inferred from homology"/>
<keyword evidence="11" id="KW-1185">Reference proteome</keyword>
<dbReference type="SUPFAM" id="SSF53098">
    <property type="entry name" value="Ribonuclease H-like"/>
    <property type="match status" value="1"/>
</dbReference>
<keyword evidence="4" id="KW-0540">Nuclease</keyword>
<reference evidence="10" key="2">
    <citation type="journal article" date="2023" name="IMA Fungus">
        <title>Comparative genomic study of the Penicillium genus elucidates a diverse pangenome and 15 lateral gene transfer events.</title>
        <authorList>
            <person name="Petersen C."/>
            <person name="Sorensen T."/>
            <person name="Nielsen M.R."/>
            <person name="Sondergaard T.E."/>
            <person name="Sorensen J.L."/>
            <person name="Fitzpatrick D.A."/>
            <person name="Frisvad J.C."/>
            <person name="Nielsen K.L."/>
        </authorList>
    </citation>
    <scope>NUCLEOTIDE SEQUENCE</scope>
    <source>
        <strain evidence="10">IBT 22155</strain>
    </source>
</reference>
<feature type="compositionally biased region" description="Low complexity" evidence="8">
    <location>
        <begin position="30"/>
        <end position="43"/>
    </location>
</feature>
<keyword evidence="7" id="KW-0378">Hydrolase</keyword>
<evidence type="ECO:0000256" key="4">
    <source>
        <dbReference type="ARBA" id="ARBA00022722"/>
    </source>
</evidence>
<dbReference type="EC" id="3.1.26.4" evidence="3"/>
<gene>
    <name evidence="10" type="ORF">N7515_009818</name>
</gene>
<dbReference type="GO" id="GO:0004523">
    <property type="term" value="F:RNA-DNA hybrid ribonuclease activity"/>
    <property type="evidence" value="ECO:0007669"/>
    <property type="project" value="UniProtKB-EC"/>
</dbReference>
<name>A0A9W9GHP4_9EURO</name>
<dbReference type="EMBL" id="JAPQKL010000008">
    <property type="protein sequence ID" value="KAJ5120430.1"/>
    <property type="molecule type" value="Genomic_DNA"/>
</dbReference>
<protein>
    <recommendedName>
        <fullName evidence="3">ribonuclease H</fullName>
        <ecNumber evidence="3">3.1.26.4</ecNumber>
    </recommendedName>
</protein>
<dbReference type="GeneID" id="81409732"/>
<dbReference type="GO" id="GO:0003676">
    <property type="term" value="F:nucleic acid binding"/>
    <property type="evidence" value="ECO:0007669"/>
    <property type="project" value="InterPro"/>
</dbReference>
<evidence type="ECO:0000256" key="5">
    <source>
        <dbReference type="ARBA" id="ARBA00022723"/>
    </source>
</evidence>
<keyword evidence="6" id="KW-0255">Endonuclease</keyword>
<dbReference type="PANTHER" id="PTHR10642:SF26">
    <property type="entry name" value="RIBONUCLEASE H1"/>
    <property type="match status" value="1"/>
</dbReference>
<evidence type="ECO:0000256" key="8">
    <source>
        <dbReference type="SAM" id="MobiDB-lite"/>
    </source>
</evidence>
<dbReference type="InterPro" id="IPR050092">
    <property type="entry name" value="RNase_H"/>
</dbReference>
<evidence type="ECO:0000313" key="11">
    <source>
        <dbReference type="Proteomes" id="UP001149079"/>
    </source>
</evidence>
<feature type="domain" description="RNase H type-1" evidence="9">
    <location>
        <begin position="158"/>
        <end position="303"/>
    </location>
</feature>
<dbReference type="OrthoDB" id="245563at2759"/>
<evidence type="ECO:0000256" key="6">
    <source>
        <dbReference type="ARBA" id="ARBA00022759"/>
    </source>
</evidence>
<evidence type="ECO:0000256" key="7">
    <source>
        <dbReference type="ARBA" id="ARBA00022801"/>
    </source>
</evidence>
<comment type="similarity">
    <text evidence="2">Belongs to the RNase H family.</text>
</comment>
<dbReference type="GO" id="GO:0046872">
    <property type="term" value="F:metal ion binding"/>
    <property type="evidence" value="ECO:0007669"/>
    <property type="project" value="UniProtKB-KW"/>
</dbReference>
<dbReference type="CDD" id="cd13934">
    <property type="entry name" value="RNase_H_Dikarya_like"/>
    <property type="match status" value="1"/>
</dbReference>
<organism evidence="10 11">
    <name type="scientific">Penicillium bovifimosum</name>
    <dbReference type="NCBI Taxonomy" id="126998"/>
    <lineage>
        <taxon>Eukaryota</taxon>
        <taxon>Fungi</taxon>
        <taxon>Dikarya</taxon>
        <taxon>Ascomycota</taxon>
        <taxon>Pezizomycotina</taxon>
        <taxon>Eurotiomycetes</taxon>
        <taxon>Eurotiomycetidae</taxon>
        <taxon>Eurotiales</taxon>
        <taxon>Aspergillaceae</taxon>
        <taxon>Penicillium</taxon>
    </lineage>
</organism>
<evidence type="ECO:0000256" key="2">
    <source>
        <dbReference type="ARBA" id="ARBA00005300"/>
    </source>
</evidence>
<evidence type="ECO:0000313" key="10">
    <source>
        <dbReference type="EMBL" id="KAJ5120430.1"/>
    </source>
</evidence>
<dbReference type="InterPro" id="IPR036397">
    <property type="entry name" value="RNaseH_sf"/>
</dbReference>
<dbReference type="Pfam" id="PF00075">
    <property type="entry name" value="RNase_H"/>
    <property type="match status" value="1"/>
</dbReference>
<dbReference type="InterPro" id="IPR012337">
    <property type="entry name" value="RNaseH-like_sf"/>
</dbReference>
<comment type="catalytic activity">
    <reaction evidence="1">
        <text>Endonucleolytic cleavage to 5'-phosphomonoester.</text>
        <dbReference type="EC" id="3.1.26.4"/>
    </reaction>
</comment>
<evidence type="ECO:0000256" key="1">
    <source>
        <dbReference type="ARBA" id="ARBA00000077"/>
    </source>
</evidence>
<evidence type="ECO:0000256" key="3">
    <source>
        <dbReference type="ARBA" id="ARBA00012180"/>
    </source>
</evidence>
<evidence type="ECO:0000259" key="9">
    <source>
        <dbReference type="PROSITE" id="PS50879"/>
    </source>
</evidence>
<dbReference type="AlphaFoldDB" id="A0A9W9GHP4"/>